<dbReference type="RefSeq" id="WP_345925455.1">
    <property type="nucleotide sequence ID" value="NZ_JBDIVF010000002.1"/>
</dbReference>
<evidence type="ECO:0000256" key="6">
    <source>
        <dbReference type="SAM" id="Phobius"/>
    </source>
</evidence>
<feature type="transmembrane region" description="Helical" evidence="6">
    <location>
        <begin position="47"/>
        <end position="73"/>
    </location>
</feature>
<evidence type="ECO:0000256" key="1">
    <source>
        <dbReference type="ARBA" id="ARBA00004651"/>
    </source>
</evidence>
<gene>
    <name evidence="7" type="ORF">ABVT11_06420</name>
</gene>
<dbReference type="EMBL" id="JBEWLZ010000003">
    <property type="protein sequence ID" value="MET1489455.1"/>
    <property type="molecule type" value="Genomic_DNA"/>
</dbReference>
<feature type="transmembrane region" description="Helical" evidence="6">
    <location>
        <begin position="166"/>
        <end position="193"/>
    </location>
</feature>
<name>A0ABV2CNG3_9RHOO</name>
<keyword evidence="8" id="KW-1185">Reference proteome</keyword>
<keyword evidence="2" id="KW-1003">Cell membrane</keyword>
<evidence type="ECO:0000256" key="5">
    <source>
        <dbReference type="ARBA" id="ARBA00023136"/>
    </source>
</evidence>
<feature type="transmembrane region" description="Helical" evidence="6">
    <location>
        <begin position="112"/>
        <end position="131"/>
    </location>
</feature>
<dbReference type="Proteomes" id="UP001548590">
    <property type="component" value="Unassembled WGS sequence"/>
</dbReference>
<evidence type="ECO:0000256" key="4">
    <source>
        <dbReference type="ARBA" id="ARBA00022989"/>
    </source>
</evidence>
<evidence type="ECO:0000313" key="7">
    <source>
        <dbReference type="EMBL" id="MET1489455.1"/>
    </source>
</evidence>
<feature type="transmembrane region" description="Helical" evidence="6">
    <location>
        <begin position="18"/>
        <end position="35"/>
    </location>
</feature>
<dbReference type="InterPro" id="IPR003740">
    <property type="entry name" value="YitT"/>
</dbReference>
<comment type="subcellular location">
    <subcellularLocation>
        <location evidence="1">Cell membrane</location>
        <topology evidence="1">Multi-pass membrane protein</topology>
    </subcellularLocation>
</comment>
<feature type="transmembrane region" description="Helical" evidence="6">
    <location>
        <begin position="79"/>
        <end position="100"/>
    </location>
</feature>
<reference evidence="7 8" key="1">
    <citation type="submission" date="2024-07" db="EMBL/GenBank/DDBJ databases">
        <title>Uliginosibacterium paludis KCTC:42655.</title>
        <authorList>
            <person name="Kim M.K."/>
        </authorList>
    </citation>
    <scope>NUCLEOTIDE SEQUENCE [LARGE SCALE GENOMIC DNA]</scope>
    <source>
        <strain evidence="7 8">KCTC 42655</strain>
    </source>
</reference>
<comment type="caution">
    <text evidence="7">The sequence shown here is derived from an EMBL/GenBank/DDBJ whole genome shotgun (WGS) entry which is preliminary data.</text>
</comment>
<keyword evidence="4 6" id="KW-1133">Transmembrane helix</keyword>
<evidence type="ECO:0000313" key="8">
    <source>
        <dbReference type="Proteomes" id="UP001548590"/>
    </source>
</evidence>
<protein>
    <submittedName>
        <fullName evidence="7">YitT family protein</fullName>
    </submittedName>
</protein>
<dbReference type="Pfam" id="PF02588">
    <property type="entry name" value="YitT_membrane"/>
    <property type="match status" value="1"/>
</dbReference>
<proteinExistence type="predicted"/>
<keyword evidence="3 6" id="KW-0812">Transmembrane</keyword>
<keyword evidence="5 6" id="KW-0472">Membrane</keyword>
<evidence type="ECO:0000256" key="3">
    <source>
        <dbReference type="ARBA" id="ARBA00022692"/>
    </source>
</evidence>
<accession>A0ABV2CNG3</accession>
<sequence length="204" mass="21939">MTTASLPDRVPHTTLEDVMALLLGTLVVSFGASLLKQAGALTGGMAGLAFLVHYATGVKFGVAFFLLNVPFYWLAFRRMGRAFVIKTFCAIALVSVFTELHPHFIDISRLNPLYAAIFANAVMGLGFIVLFRHKASLGGVNILALYLQDRYGIRAGKVMMGVDVCIVLASLAVVSLPLLAASVCGAVILNLIIAMNHRPNRYLA</sequence>
<evidence type="ECO:0000256" key="2">
    <source>
        <dbReference type="ARBA" id="ARBA00022475"/>
    </source>
</evidence>
<organism evidence="7 8">
    <name type="scientific">Uliginosibacterium paludis</name>
    <dbReference type="NCBI Taxonomy" id="1615952"/>
    <lineage>
        <taxon>Bacteria</taxon>
        <taxon>Pseudomonadati</taxon>
        <taxon>Pseudomonadota</taxon>
        <taxon>Betaproteobacteria</taxon>
        <taxon>Rhodocyclales</taxon>
        <taxon>Zoogloeaceae</taxon>
        <taxon>Uliginosibacterium</taxon>
    </lineage>
</organism>
<dbReference type="InterPro" id="IPR051461">
    <property type="entry name" value="UPF0750_membrane"/>
</dbReference>
<dbReference type="PANTHER" id="PTHR33545">
    <property type="entry name" value="UPF0750 MEMBRANE PROTEIN YITT-RELATED"/>
    <property type="match status" value="1"/>
</dbReference>
<dbReference type="PANTHER" id="PTHR33545:SF5">
    <property type="entry name" value="UPF0750 MEMBRANE PROTEIN YITT"/>
    <property type="match status" value="1"/>
</dbReference>